<feature type="signal peptide" evidence="1">
    <location>
        <begin position="1"/>
        <end position="22"/>
    </location>
</feature>
<keyword evidence="1" id="KW-0732">Signal</keyword>
<sequence>MSRKILLIMLTGLLVAFTSALVAQEKPTVKPESLVGSWELTVEAGEMVITLKLTLALENGALSGKISDSFGTFSEVPVTDLKVENSSLSFNLTVPSPPDGLTRTWTFELQVSGEELGGIVYNNDIQVSVPVRGRKIQQ</sequence>
<evidence type="ECO:0000313" key="3">
    <source>
        <dbReference type="Proteomes" id="UP000257323"/>
    </source>
</evidence>
<dbReference type="Proteomes" id="UP000257323">
    <property type="component" value="Unassembled WGS sequence"/>
</dbReference>
<comment type="caution">
    <text evidence="2">The sequence shown here is derived from an EMBL/GenBank/DDBJ whole genome shotgun (WGS) entry which is preliminary data.</text>
</comment>
<dbReference type="AlphaFoldDB" id="A0A3E2BP48"/>
<evidence type="ECO:0008006" key="4">
    <source>
        <dbReference type="Google" id="ProtNLM"/>
    </source>
</evidence>
<reference evidence="2 3" key="1">
    <citation type="submission" date="2018-08" db="EMBL/GenBank/DDBJ databases">
        <title>Genome analysis of the thermophilic bacterium of the candidate phylum Aminicenantes from deep subsurface aquifer revealed its physiology and ecological role.</title>
        <authorList>
            <person name="Kadnikov V.V."/>
            <person name="Mardanov A.V."/>
            <person name="Beletsky A.V."/>
            <person name="Karnachuk O.V."/>
            <person name="Ravin N.V."/>
        </authorList>
    </citation>
    <scope>NUCLEOTIDE SEQUENCE [LARGE SCALE GENOMIC DNA]</scope>
    <source>
        <strain evidence="2">BY38</strain>
    </source>
</reference>
<proteinExistence type="predicted"/>
<name>A0A3E2BP48_9BACT</name>
<organism evidence="2 3">
    <name type="scientific">Candidatus Saccharicenans subterraneus</name>
    <dbReference type="NCBI Taxonomy" id="2508984"/>
    <lineage>
        <taxon>Bacteria</taxon>
        <taxon>Candidatus Aminicenantota</taxon>
        <taxon>Candidatus Aminicenantia</taxon>
        <taxon>Candidatus Aminicenantales</taxon>
        <taxon>Candidatus Saccharicenantaceae</taxon>
        <taxon>Candidatus Saccharicenans</taxon>
    </lineage>
</organism>
<feature type="chain" id="PRO_5017801709" description="Lipocalin-like domain-containing protein" evidence="1">
    <location>
        <begin position="23"/>
        <end position="138"/>
    </location>
</feature>
<gene>
    <name evidence="2" type="ORF">OP8BY_1584</name>
</gene>
<evidence type="ECO:0000256" key="1">
    <source>
        <dbReference type="SAM" id="SignalP"/>
    </source>
</evidence>
<dbReference type="EMBL" id="QUAH01000003">
    <property type="protein sequence ID" value="RFT16406.1"/>
    <property type="molecule type" value="Genomic_DNA"/>
</dbReference>
<accession>A0A3E2BP48</accession>
<evidence type="ECO:0000313" key="2">
    <source>
        <dbReference type="EMBL" id="RFT16406.1"/>
    </source>
</evidence>
<protein>
    <recommendedName>
        <fullName evidence="4">Lipocalin-like domain-containing protein</fullName>
    </recommendedName>
</protein>